<proteinExistence type="predicted"/>
<dbReference type="GO" id="GO:0005524">
    <property type="term" value="F:ATP binding"/>
    <property type="evidence" value="ECO:0007669"/>
    <property type="project" value="UniProtKB-KW"/>
</dbReference>
<dbReference type="PROSITE" id="PS50893">
    <property type="entry name" value="ABC_TRANSPORTER_2"/>
    <property type="match status" value="1"/>
</dbReference>
<protein>
    <submittedName>
        <fullName evidence="4">ABC transporter ATP-binding protein</fullName>
    </submittedName>
</protein>
<evidence type="ECO:0000313" key="4">
    <source>
        <dbReference type="EMBL" id="QPH56150.1"/>
    </source>
</evidence>
<reference evidence="4 5" key="1">
    <citation type="submission" date="2020-11" db="EMBL/GenBank/DDBJ databases">
        <title>Description of Pontivivens ytuae sp. nov. isolated from deep sea sediment of Mariana Trench.</title>
        <authorList>
            <person name="Wang Z."/>
            <person name="Sun Q.-L."/>
            <person name="Xu X.-D."/>
            <person name="Tang Y.-Z."/>
            <person name="Zhang J."/>
        </authorList>
    </citation>
    <scope>NUCLEOTIDE SEQUENCE [LARGE SCALE GENOMIC DNA]</scope>
    <source>
        <strain evidence="4 5">MT2928</strain>
    </source>
</reference>
<sequence length="249" mass="26776">MKIDALSAEIGGRGVLYDINLEVGPDDWLAIVGGSGAGKSTLLRAMIGLRRPAVPTAGTIDFDGTPYTVTGRGAARPGGMAFVPQSPAHGFDPLRRLRWQLAQLQRRLGARSDVAALLDTLALPDPGPRYPHQWSRGMQQRLLLAMALMGDPRLLLLDEPTSALDPVVAARVLQEVGRLAEQRGFAVVMVTHDLALAARYATRIAIMEGGRIVEAGPAAAVLTRPATPYARELVTHRHWHTAETQHVAV</sequence>
<dbReference type="GO" id="GO:0016887">
    <property type="term" value="F:ATP hydrolysis activity"/>
    <property type="evidence" value="ECO:0007669"/>
    <property type="project" value="InterPro"/>
</dbReference>
<dbReference type="Proteomes" id="UP000594800">
    <property type="component" value="Chromosome"/>
</dbReference>
<dbReference type="InterPro" id="IPR015854">
    <property type="entry name" value="ABC_transpr_LolD-like"/>
</dbReference>
<dbReference type="InterPro" id="IPR003439">
    <property type="entry name" value="ABC_transporter-like_ATP-bd"/>
</dbReference>
<accession>A0A7S9QEN2</accession>
<dbReference type="Gene3D" id="3.40.50.300">
    <property type="entry name" value="P-loop containing nucleotide triphosphate hydrolases"/>
    <property type="match status" value="1"/>
</dbReference>
<evidence type="ECO:0000256" key="1">
    <source>
        <dbReference type="ARBA" id="ARBA00022741"/>
    </source>
</evidence>
<feature type="domain" description="ABC transporter" evidence="3">
    <location>
        <begin position="1"/>
        <end position="234"/>
    </location>
</feature>
<evidence type="ECO:0000259" key="3">
    <source>
        <dbReference type="PROSITE" id="PS50893"/>
    </source>
</evidence>
<dbReference type="GO" id="GO:0005886">
    <property type="term" value="C:plasma membrane"/>
    <property type="evidence" value="ECO:0007669"/>
    <property type="project" value="TreeGrafter"/>
</dbReference>
<dbReference type="EMBL" id="CP064942">
    <property type="protein sequence ID" value="QPH56150.1"/>
    <property type="molecule type" value="Genomic_DNA"/>
</dbReference>
<evidence type="ECO:0000256" key="2">
    <source>
        <dbReference type="ARBA" id="ARBA00022840"/>
    </source>
</evidence>
<keyword evidence="5" id="KW-1185">Reference proteome</keyword>
<dbReference type="PANTHER" id="PTHR24220:SF659">
    <property type="entry name" value="TRANSPORTER, PUTATIVE-RELATED"/>
    <property type="match status" value="1"/>
</dbReference>
<keyword evidence="1" id="KW-0547">Nucleotide-binding</keyword>
<gene>
    <name evidence="4" type="ORF">I0K15_07785</name>
</gene>
<dbReference type="GO" id="GO:0022857">
    <property type="term" value="F:transmembrane transporter activity"/>
    <property type="evidence" value="ECO:0007669"/>
    <property type="project" value="TreeGrafter"/>
</dbReference>
<dbReference type="Pfam" id="PF00005">
    <property type="entry name" value="ABC_tran"/>
    <property type="match status" value="1"/>
</dbReference>
<dbReference type="SUPFAM" id="SSF52540">
    <property type="entry name" value="P-loop containing nucleoside triphosphate hydrolases"/>
    <property type="match status" value="1"/>
</dbReference>
<dbReference type="AlphaFoldDB" id="A0A7S9QEN2"/>
<name>A0A7S9QEN2_9RHOB</name>
<dbReference type="PANTHER" id="PTHR24220">
    <property type="entry name" value="IMPORT ATP-BINDING PROTEIN"/>
    <property type="match status" value="1"/>
</dbReference>
<dbReference type="KEGG" id="poz:I0K15_07785"/>
<organism evidence="4 5">
    <name type="scientific">Pontivivens ytuae</name>
    <dbReference type="NCBI Taxonomy" id="2789856"/>
    <lineage>
        <taxon>Bacteria</taxon>
        <taxon>Pseudomonadati</taxon>
        <taxon>Pseudomonadota</taxon>
        <taxon>Alphaproteobacteria</taxon>
        <taxon>Rhodobacterales</taxon>
        <taxon>Paracoccaceae</taxon>
        <taxon>Pontivivens</taxon>
    </lineage>
</organism>
<dbReference type="InterPro" id="IPR003593">
    <property type="entry name" value="AAA+_ATPase"/>
</dbReference>
<dbReference type="SMART" id="SM00382">
    <property type="entry name" value="AAA"/>
    <property type="match status" value="1"/>
</dbReference>
<evidence type="ECO:0000313" key="5">
    <source>
        <dbReference type="Proteomes" id="UP000594800"/>
    </source>
</evidence>
<dbReference type="InterPro" id="IPR027417">
    <property type="entry name" value="P-loop_NTPase"/>
</dbReference>
<keyword evidence="2 4" id="KW-0067">ATP-binding</keyword>